<reference evidence="2 3" key="1">
    <citation type="journal article" date="2015" name="Genome Biol. Evol.">
        <title>The genome of winter moth (Operophtera brumata) provides a genomic perspective on sexual dimorphism and phenology.</title>
        <authorList>
            <person name="Derks M.F."/>
            <person name="Smit S."/>
            <person name="Salis L."/>
            <person name="Schijlen E."/>
            <person name="Bossers A."/>
            <person name="Mateman C."/>
            <person name="Pijl A.S."/>
            <person name="de Ridder D."/>
            <person name="Groenen M.A."/>
            <person name="Visser M.E."/>
            <person name="Megens H.J."/>
        </authorList>
    </citation>
    <scope>NUCLEOTIDE SEQUENCE [LARGE SCALE GENOMIC DNA]</scope>
    <source>
        <strain evidence="2">WM2013NL</strain>
        <tissue evidence="2">Head and thorax</tissue>
    </source>
</reference>
<gene>
    <name evidence="2" type="ORF">OBRU01_19743</name>
</gene>
<accession>A0A0L7KW17</accession>
<evidence type="ECO:0000313" key="2">
    <source>
        <dbReference type="EMBL" id="KOB67428.1"/>
    </source>
</evidence>
<organism evidence="2 3">
    <name type="scientific">Operophtera brumata</name>
    <name type="common">Winter moth</name>
    <name type="synonym">Phalaena brumata</name>
    <dbReference type="NCBI Taxonomy" id="104452"/>
    <lineage>
        <taxon>Eukaryota</taxon>
        <taxon>Metazoa</taxon>
        <taxon>Ecdysozoa</taxon>
        <taxon>Arthropoda</taxon>
        <taxon>Hexapoda</taxon>
        <taxon>Insecta</taxon>
        <taxon>Pterygota</taxon>
        <taxon>Neoptera</taxon>
        <taxon>Endopterygota</taxon>
        <taxon>Lepidoptera</taxon>
        <taxon>Glossata</taxon>
        <taxon>Ditrysia</taxon>
        <taxon>Geometroidea</taxon>
        <taxon>Geometridae</taxon>
        <taxon>Larentiinae</taxon>
        <taxon>Operophtera</taxon>
    </lineage>
</organism>
<dbReference type="EMBL" id="JTDY01005049">
    <property type="protein sequence ID" value="KOB67428.1"/>
    <property type="molecule type" value="Genomic_DNA"/>
</dbReference>
<proteinExistence type="predicted"/>
<name>A0A0L7KW17_OPEBR</name>
<keyword evidence="3" id="KW-1185">Reference proteome</keyword>
<sequence length="73" mass="8197">MDKVNKLSSNYNSTPHTVQSANGGDVSVRNDRTGQVLRRNVVHLKRVEGKWTTVQEKGQDEVAEEESKDSEIN</sequence>
<protein>
    <submittedName>
        <fullName evidence="2">Uncharacterized protein</fullName>
    </submittedName>
</protein>
<dbReference type="AlphaFoldDB" id="A0A0L7KW17"/>
<evidence type="ECO:0000256" key="1">
    <source>
        <dbReference type="SAM" id="MobiDB-lite"/>
    </source>
</evidence>
<feature type="region of interest" description="Disordered" evidence="1">
    <location>
        <begin position="1"/>
        <end position="34"/>
    </location>
</feature>
<comment type="caution">
    <text evidence="2">The sequence shown here is derived from an EMBL/GenBank/DDBJ whole genome shotgun (WGS) entry which is preliminary data.</text>
</comment>
<feature type="compositionally biased region" description="Polar residues" evidence="1">
    <location>
        <begin position="1"/>
        <end position="22"/>
    </location>
</feature>
<dbReference type="Proteomes" id="UP000037510">
    <property type="component" value="Unassembled WGS sequence"/>
</dbReference>
<evidence type="ECO:0000313" key="3">
    <source>
        <dbReference type="Proteomes" id="UP000037510"/>
    </source>
</evidence>